<feature type="active site" description="Proton donor/acceptor" evidence="3">
    <location>
        <position position="614"/>
    </location>
</feature>
<evidence type="ECO:0000313" key="7">
    <source>
        <dbReference type="Proteomes" id="UP000041254"/>
    </source>
</evidence>
<feature type="compositionally biased region" description="Basic and acidic residues" evidence="4">
    <location>
        <begin position="935"/>
        <end position="944"/>
    </location>
</feature>
<dbReference type="PANTHER" id="PTHR12756:SF11">
    <property type="entry name" value="CYTOSOLIC CARBOXYPEPTIDASE 1"/>
    <property type="match status" value="1"/>
</dbReference>
<reference evidence="6 7" key="1">
    <citation type="submission" date="2014-11" db="EMBL/GenBank/DDBJ databases">
        <authorList>
            <person name="Zhu J."/>
            <person name="Qi W."/>
            <person name="Song R."/>
        </authorList>
    </citation>
    <scope>NUCLEOTIDE SEQUENCE [LARGE SCALE GENOMIC DNA]</scope>
</reference>
<keyword evidence="7" id="KW-1185">Reference proteome</keyword>
<evidence type="ECO:0000259" key="5">
    <source>
        <dbReference type="PROSITE" id="PS52035"/>
    </source>
</evidence>
<dbReference type="Gene3D" id="3.40.630.10">
    <property type="entry name" value="Zn peptidases"/>
    <property type="match status" value="1"/>
</dbReference>
<dbReference type="PROSITE" id="PS52035">
    <property type="entry name" value="PEPTIDASE_M14"/>
    <property type="match status" value="1"/>
</dbReference>
<feature type="region of interest" description="Disordered" evidence="4">
    <location>
        <begin position="1195"/>
        <end position="1228"/>
    </location>
</feature>
<accession>A0A0G4EWB8</accession>
<dbReference type="InterPro" id="IPR040626">
    <property type="entry name" value="Pepdidase_M14_N"/>
</dbReference>
<feature type="region of interest" description="Disordered" evidence="4">
    <location>
        <begin position="1130"/>
        <end position="1159"/>
    </location>
</feature>
<dbReference type="PANTHER" id="PTHR12756">
    <property type="entry name" value="CYTOSOLIC CARBOXYPEPTIDASE"/>
    <property type="match status" value="1"/>
</dbReference>
<protein>
    <recommendedName>
        <fullName evidence="5">Peptidase M14 domain-containing protein</fullName>
    </recommendedName>
</protein>
<dbReference type="EMBL" id="CDMY01000336">
    <property type="protein sequence ID" value="CEM03252.1"/>
    <property type="molecule type" value="Genomic_DNA"/>
</dbReference>
<name>A0A0G4EWB8_VITBC</name>
<dbReference type="SUPFAM" id="SSF53187">
    <property type="entry name" value="Zn-dependent exopeptidases"/>
    <property type="match status" value="1"/>
</dbReference>
<dbReference type="OrthoDB" id="10253041at2759"/>
<feature type="compositionally biased region" description="Basic and acidic residues" evidence="4">
    <location>
        <begin position="742"/>
        <end position="751"/>
    </location>
</feature>
<dbReference type="GO" id="GO:0004181">
    <property type="term" value="F:metallocarboxypeptidase activity"/>
    <property type="evidence" value="ECO:0007669"/>
    <property type="project" value="InterPro"/>
</dbReference>
<feature type="compositionally biased region" description="Acidic residues" evidence="4">
    <location>
        <begin position="284"/>
        <end position="295"/>
    </location>
</feature>
<dbReference type="Proteomes" id="UP000041254">
    <property type="component" value="Unassembled WGS sequence"/>
</dbReference>
<dbReference type="Pfam" id="PF18027">
    <property type="entry name" value="Pepdidase_M14_N"/>
    <property type="match status" value="1"/>
</dbReference>
<dbReference type="InterPro" id="IPR000834">
    <property type="entry name" value="Peptidase_M14"/>
</dbReference>
<dbReference type="Pfam" id="PF00246">
    <property type="entry name" value="Peptidase_M14"/>
    <property type="match status" value="1"/>
</dbReference>
<sequence>MADALREFIDGISSDISMYLNPSTPASLPPLDVDEQSAVVLSQLRGLLVYQTGCVGPCLDRWASVIEDFGMGRSLFTDTQLKELKTDPYVHRRQRRRSSQDVSEAFGAPPHSASINFPEPPMEHLPLRPHNETTADTKIASSTPVRFSSLFESGNLKYVVCTDADGPCTEYDLVLDEDANTKGHTQWFYFCVANMHKDTTIRLNIVNMRKPRSLYEVGMQPMVFSERAAGRVPLTPYTTGSKAPHPPSVAPEDRQTMWLPEGHRISYQVNTVRRRPRTATNETAADDGAGDAADEDAGRPAKRSKEFYYTVTFHYTFLHDQDCAFFAYSVPHTYSMLRSTIASLTSNPATSAHVRRKAVCSTLAGCALDMLKITNFKSDDNAYEKRVVVISSRVHPGETNASWMMHGLLVFLLSNSPEAVTLRDRLCFHIYPMLNPDGVITGNYRCSLAGVDLNRQYLSPHPHFHPTIAHFKQALEALMTPMSKPSATGDVQSWRTPLVASQSGSPEAHNGDGVSAGGDGAGNEGEGPPKLALFVDLHGHSRKTGIFTYGCSPNDPQKDASEYFQARVLPKLLAVVCPSFYYPFCKYRVERSKRGSGRVTAYLDVGVQFAYTLEASFYAPVPPSQRVGGNKAGLTKDKKESGGDVAVQFNQRSLISVGVAIAKSLILFFRLGSHLTRVVKRRASSSSEPSASSATATPAASAAAGTAAAFAPPTFRPIAGGAADGEGGSDRMSEAEIDEDYMAERDDRSDAGEGEGDEGSEEADEGDDDMSEEGEEGQDEDMSGEEEEDDDMADSDADAGEGGRAHTPTFMPLPAPDGTAADETQQSPLVPIASMDIERTLLLLREAPRELAATSSPSSLMLGIDDIVDMAGGAVDTIQSLEAALHLAEAAENADTLLEAVSDMDEFSDRDDASQQASSVGSDSNPSEDNLAQVERLKRSESLLKRKQRWYAKHTRRGSGDKGRKKLKRRGRKPRRKKRKEQRTRSAPPRQPEPQRERVSVAFGRTIQPAKPSSPPRDRIITSPPTDRSGALKRPQLPSAFAAAAVTSDTDATRQTPSFLPPLPPPRRPVLRSDARIAGLVPDSLPLAVSATSTSRGGRLVRGGTPLRQRRMDRETAVAAAGDATTDVESPLVRIPTPPSLTQSRRDSGNTGYEQPGGLFGIQQQSAHHIHTRSQPNLQQLETALNTMFQPRPPIIAGRQPQQPSLARQHQPKGAYRGPVEAYRGGRGEDTVALGRASLPRHLRQQLEKILGKDK</sequence>
<feature type="compositionally biased region" description="Basic residues" evidence="4">
    <location>
        <begin position="945"/>
        <end position="982"/>
    </location>
</feature>
<proteinExistence type="inferred from homology"/>
<dbReference type="InterPro" id="IPR050821">
    <property type="entry name" value="Cytosolic_carboxypeptidase"/>
</dbReference>
<feature type="region of interest" description="Disordered" evidence="4">
    <location>
        <begin position="905"/>
        <end position="1034"/>
    </location>
</feature>
<evidence type="ECO:0000256" key="2">
    <source>
        <dbReference type="ARBA" id="ARBA00005988"/>
    </source>
</evidence>
<dbReference type="VEuPathDB" id="CryptoDB:Vbra_21100"/>
<feature type="region of interest" description="Disordered" evidence="4">
    <location>
        <begin position="496"/>
        <end position="525"/>
    </location>
</feature>
<dbReference type="Gene3D" id="2.60.40.3120">
    <property type="match status" value="1"/>
</dbReference>
<feature type="compositionally biased region" description="Polar residues" evidence="4">
    <location>
        <begin position="920"/>
        <end position="930"/>
    </location>
</feature>
<feature type="region of interest" description="Disordered" evidence="4">
    <location>
        <begin position="272"/>
        <end position="298"/>
    </location>
</feature>
<feature type="region of interest" description="Disordered" evidence="4">
    <location>
        <begin position="87"/>
        <end position="129"/>
    </location>
</feature>
<feature type="compositionally biased region" description="Gly residues" evidence="4">
    <location>
        <begin position="514"/>
        <end position="525"/>
    </location>
</feature>
<comment type="similarity">
    <text evidence="2 3">Belongs to the peptidase M14 family.</text>
</comment>
<feature type="region of interest" description="Disordered" evidence="4">
    <location>
        <begin position="736"/>
        <end position="823"/>
    </location>
</feature>
<dbReference type="GO" id="GO:0006508">
    <property type="term" value="P:proteolysis"/>
    <property type="evidence" value="ECO:0007669"/>
    <property type="project" value="InterPro"/>
</dbReference>
<dbReference type="AlphaFoldDB" id="A0A0G4EWB8"/>
<evidence type="ECO:0000256" key="3">
    <source>
        <dbReference type="PROSITE-ProRule" id="PRU01379"/>
    </source>
</evidence>
<dbReference type="STRING" id="1169540.A0A0G4EWB8"/>
<dbReference type="GO" id="GO:0008270">
    <property type="term" value="F:zinc ion binding"/>
    <property type="evidence" value="ECO:0007669"/>
    <property type="project" value="InterPro"/>
</dbReference>
<gene>
    <name evidence="6" type="ORF">Vbra_21100</name>
</gene>
<feature type="domain" description="Peptidase M14" evidence="5">
    <location>
        <begin position="330"/>
        <end position="641"/>
    </location>
</feature>
<organism evidence="6 7">
    <name type="scientific">Vitrella brassicaformis (strain CCMP3155)</name>
    <dbReference type="NCBI Taxonomy" id="1169540"/>
    <lineage>
        <taxon>Eukaryota</taxon>
        <taxon>Sar</taxon>
        <taxon>Alveolata</taxon>
        <taxon>Colpodellida</taxon>
        <taxon>Vitrellaceae</taxon>
        <taxon>Vitrella</taxon>
    </lineage>
</organism>
<dbReference type="InParanoid" id="A0A0G4EWB8"/>
<evidence type="ECO:0000256" key="4">
    <source>
        <dbReference type="SAM" id="MobiDB-lite"/>
    </source>
</evidence>
<feature type="compositionally biased region" description="Acidic residues" evidence="4">
    <location>
        <begin position="752"/>
        <end position="799"/>
    </location>
</feature>
<evidence type="ECO:0000313" key="6">
    <source>
        <dbReference type="EMBL" id="CEM03252.1"/>
    </source>
</evidence>
<feature type="compositionally biased region" description="Polar residues" evidence="4">
    <location>
        <begin position="496"/>
        <end position="505"/>
    </location>
</feature>
<evidence type="ECO:0000256" key="1">
    <source>
        <dbReference type="ARBA" id="ARBA00001947"/>
    </source>
</evidence>
<comment type="cofactor">
    <cofactor evidence="1">
        <name>Zn(2+)</name>
        <dbReference type="ChEBI" id="CHEBI:29105"/>
    </cofactor>
</comment>